<dbReference type="RefSeq" id="WP_203388834.1">
    <property type="nucleotide sequence ID" value="NZ_CP064781.1"/>
</dbReference>
<dbReference type="InterPro" id="IPR013766">
    <property type="entry name" value="Thioredoxin_domain"/>
</dbReference>
<name>A0A974SRU8_9RHOO</name>
<keyword evidence="4" id="KW-1185">Reference proteome</keyword>
<feature type="domain" description="Thioredoxin" evidence="2">
    <location>
        <begin position="22"/>
        <end position="168"/>
    </location>
</feature>
<dbReference type="SUPFAM" id="SSF52833">
    <property type="entry name" value="Thioredoxin-like"/>
    <property type="match status" value="1"/>
</dbReference>
<organism evidence="3 4">
    <name type="scientific">Azospira restricta</name>
    <dbReference type="NCBI Taxonomy" id="404405"/>
    <lineage>
        <taxon>Bacteria</taxon>
        <taxon>Pseudomonadati</taxon>
        <taxon>Pseudomonadota</taxon>
        <taxon>Betaproteobacteria</taxon>
        <taxon>Rhodocyclales</taxon>
        <taxon>Rhodocyclaceae</taxon>
        <taxon>Azospira</taxon>
    </lineage>
</organism>
<sequence>MLRHYPARLSRALVLFLSGMLLSLGAGAAEQPVRPFVAGTLQKIVAERQGKPFILALWSVSCTHCPEELKTLARLKQANPALDVVLVSTDDADESPRVRELAQRFGLAAVPQWVFADPAPERLRFEIDRRWYGELPRTLFFDRQHRVEAVSGLVPPERLARWIAEHVR</sequence>
<evidence type="ECO:0000259" key="2">
    <source>
        <dbReference type="PROSITE" id="PS51352"/>
    </source>
</evidence>
<evidence type="ECO:0000313" key="4">
    <source>
        <dbReference type="Proteomes" id="UP000663444"/>
    </source>
</evidence>
<dbReference type="EMBL" id="CP064781">
    <property type="protein sequence ID" value="QRJ65306.1"/>
    <property type="molecule type" value="Genomic_DNA"/>
</dbReference>
<feature type="signal peptide" evidence="1">
    <location>
        <begin position="1"/>
        <end position="28"/>
    </location>
</feature>
<dbReference type="PROSITE" id="PS51352">
    <property type="entry name" value="THIOREDOXIN_2"/>
    <property type="match status" value="1"/>
</dbReference>
<keyword evidence="1" id="KW-0732">Signal</keyword>
<dbReference type="Proteomes" id="UP000663444">
    <property type="component" value="Chromosome"/>
</dbReference>
<proteinExistence type="predicted"/>
<dbReference type="CDD" id="cd02966">
    <property type="entry name" value="TlpA_like_family"/>
    <property type="match status" value="1"/>
</dbReference>
<dbReference type="Gene3D" id="3.40.30.10">
    <property type="entry name" value="Glutaredoxin"/>
    <property type="match status" value="1"/>
</dbReference>
<evidence type="ECO:0000313" key="3">
    <source>
        <dbReference type="EMBL" id="QRJ65306.1"/>
    </source>
</evidence>
<accession>A0A974SRU8</accession>
<dbReference type="AlphaFoldDB" id="A0A974SRU8"/>
<feature type="chain" id="PRO_5037907036" evidence="1">
    <location>
        <begin position="29"/>
        <end position="168"/>
    </location>
</feature>
<gene>
    <name evidence="3" type="ORF">IWH25_08270</name>
</gene>
<dbReference type="KEGG" id="ares:IWH25_08270"/>
<reference evidence="3" key="1">
    <citation type="submission" date="2020-11" db="EMBL/GenBank/DDBJ databases">
        <title>Azospira restricta DSM 18626 genome sequence.</title>
        <authorList>
            <person name="Moe W.M."/>
        </authorList>
    </citation>
    <scope>NUCLEOTIDE SEQUENCE</scope>
    <source>
        <strain evidence="3">DSM 18626</strain>
    </source>
</reference>
<evidence type="ECO:0000256" key="1">
    <source>
        <dbReference type="SAM" id="SignalP"/>
    </source>
</evidence>
<protein>
    <submittedName>
        <fullName evidence="3">TlpA family protein disulfide reductase</fullName>
    </submittedName>
</protein>
<dbReference type="InterPro" id="IPR036249">
    <property type="entry name" value="Thioredoxin-like_sf"/>
</dbReference>